<proteinExistence type="predicted"/>
<sequence>MIILVLQAICCSLFGVEPVGKNWNPEIKELVFTTFQDKELQVKVIEQNRNDLRDQNSSSLRTTTVEELKNMVLQYPADNASESSLSFLCRLLQFLSTPKEQADVIVAMTHLAKMQVRNLDEIKNEKGICVLVNLLQGFVKKLKSKTLSVIFVQKFSNPQRISGRPQSLNLMLSSGLAVTVERLLASTSNRSALYEIANNLKFSLASLQNLYCLQNGAAFCDGNTDIVDVPEDGKNQSTMDHKRLSVLILNIPVCKLVV</sequence>
<keyword evidence="1" id="KW-0732">Signal</keyword>
<dbReference type="Gene3D" id="2.40.50.90">
    <property type="match status" value="1"/>
</dbReference>
<gene>
    <name evidence="2" type="ORF">scyTo_0007646</name>
</gene>
<feature type="signal peptide" evidence="1">
    <location>
        <begin position="1"/>
        <end position="18"/>
    </location>
</feature>
<dbReference type="STRING" id="75743.A0A401NW58"/>
<dbReference type="AlphaFoldDB" id="A0A401NW58"/>
<dbReference type="EMBL" id="BFAA01002814">
    <property type="protein sequence ID" value="GCB65110.1"/>
    <property type="molecule type" value="Genomic_DNA"/>
</dbReference>
<dbReference type="InterPro" id="IPR035437">
    <property type="entry name" value="SNase_OB-fold_sf"/>
</dbReference>
<reference evidence="2 3" key="1">
    <citation type="journal article" date="2018" name="Nat. Ecol. Evol.">
        <title>Shark genomes provide insights into elasmobranch evolution and the origin of vertebrates.</title>
        <authorList>
            <person name="Hara Y"/>
            <person name="Yamaguchi K"/>
            <person name="Onimaru K"/>
            <person name="Kadota M"/>
            <person name="Koyanagi M"/>
            <person name="Keeley SD"/>
            <person name="Tatsumi K"/>
            <person name="Tanaka K"/>
            <person name="Motone F"/>
            <person name="Kageyama Y"/>
            <person name="Nozu R"/>
            <person name="Adachi N"/>
            <person name="Nishimura O"/>
            <person name="Nakagawa R"/>
            <person name="Tanegashima C"/>
            <person name="Kiyatake I"/>
            <person name="Matsumoto R"/>
            <person name="Murakumo K"/>
            <person name="Nishida K"/>
            <person name="Terakita A"/>
            <person name="Kuratani S"/>
            <person name="Sato K"/>
            <person name="Hyodo S Kuraku.S."/>
        </authorList>
    </citation>
    <scope>NUCLEOTIDE SEQUENCE [LARGE SCALE GENOMIC DNA]</scope>
</reference>
<protein>
    <submittedName>
        <fullName evidence="2">Uncharacterized protein</fullName>
    </submittedName>
</protein>
<evidence type="ECO:0000313" key="3">
    <source>
        <dbReference type="Proteomes" id="UP000288216"/>
    </source>
</evidence>
<name>A0A401NW58_SCYTO</name>
<feature type="chain" id="PRO_5019424009" evidence="1">
    <location>
        <begin position="19"/>
        <end position="258"/>
    </location>
</feature>
<organism evidence="2 3">
    <name type="scientific">Scyliorhinus torazame</name>
    <name type="common">Cloudy catshark</name>
    <name type="synonym">Catulus torazame</name>
    <dbReference type="NCBI Taxonomy" id="75743"/>
    <lineage>
        <taxon>Eukaryota</taxon>
        <taxon>Metazoa</taxon>
        <taxon>Chordata</taxon>
        <taxon>Craniata</taxon>
        <taxon>Vertebrata</taxon>
        <taxon>Chondrichthyes</taxon>
        <taxon>Elasmobranchii</taxon>
        <taxon>Galeomorphii</taxon>
        <taxon>Galeoidea</taxon>
        <taxon>Carcharhiniformes</taxon>
        <taxon>Scyliorhinidae</taxon>
        <taxon>Scyliorhinus</taxon>
    </lineage>
</organism>
<keyword evidence="3" id="KW-1185">Reference proteome</keyword>
<dbReference type="Proteomes" id="UP000288216">
    <property type="component" value="Unassembled WGS sequence"/>
</dbReference>
<accession>A0A401NW58</accession>
<evidence type="ECO:0000313" key="2">
    <source>
        <dbReference type="EMBL" id="GCB65110.1"/>
    </source>
</evidence>
<evidence type="ECO:0000256" key="1">
    <source>
        <dbReference type="SAM" id="SignalP"/>
    </source>
</evidence>
<comment type="caution">
    <text evidence="2">The sequence shown here is derived from an EMBL/GenBank/DDBJ whole genome shotgun (WGS) entry which is preliminary data.</text>
</comment>